<dbReference type="Gramene" id="OQU78874">
    <property type="protein sequence ID" value="OQU78874"/>
    <property type="gene ID" value="SORBI_3008G065866"/>
</dbReference>
<reference evidence="2 3" key="1">
    <citation type="journal article" date="2009" name="Nature">
        <title>The Sorghum bicolor genome and the diversification of grasses.</title>
        <authorList>
            <person name="Paterson A.H."/>
            <person name="Bowers J.E."/>
            <person name="Bruggmann R."/>
            <person name="Dubchak I."/>
            <person name="Grimwood J."/>
            <person name="Gundlach H."/>
            <person name="Haberer G."/>
            <person name="Hellsten U."/>
            <person name="Mitros T."/>
            <person name="Poliakov A."/>
            <person name="Schmutz J."/>
            <person name="Spannagl M."/>
            <person name="Tang H."/>
            <person name="Wang X."/>
            <person name="Wicker T."/>
            <person name="Bharti A.K."/>
            <person name="Chapman J."/>
            <person name="Feltus F.A."/>
            <person name="Gowik U."/>
            <person name="Grigoriev I.V."/>
            <person name="Lyons E."/>
            <person name="Maher C.A."/>
            <person name="Martis M."/>
            <person name="Narechania A."/>
            <person name="Otillar R.P."/>
            <person name="Penning B.W."/>
            <person name="Salamov A.A."/>
            <person name="Wang Y."/>
            <person name="Zhang L."/>
            <person name="Carpita N.C."/>
            <person name="Freeling M."/>
            <person name="Gingle A.R."/>
            <person name="Hash C.T."/>
            <person name="Keller B."/>
            <person name="Klein P."/>
            <person name="Kresovich S."/>
            <person name="McCann M.C."/>
            <person name="Ming R."/>
            <person name="Peterson D.G."/>
            <person name="Mehboob-ur-Rahman"/>
            <person name="Ware D."/>
            <person name="Westhoff P."/>
            <person name="Mayer K.F."/>
            <person name="Messing J."/>
            <person name="Rokhsar D.S."/>
        </authorList>
    </citation>
    <scope>NUCLEOTIDE SEQUENCE [LARGE SCALE GENOMIC DNA]</scope>
    <source>
        <strain evidence="3">cv. BTx623</strain>
    </source>
</reference>
<evidence type="ECO:0000313" key="3">
    <source>
        <dbReference type="Proteomes" id="UP000000768"/>
    </source>
</evidence>
<keyword evidence="1" id="KW-0812">Transmembrane</keyword>
<feature type="transmembrane region" description="Helical" evidence="1">
    <location>
        <begin position="154"/>
        <end position="171"/>
    </location>
</feature>
<dbReference type="Proteomes" id="UP000000768">
    <property type="component" value="Chromosome 8"/>
</dbReference>
<feature type="transmembrane region" description="Helical" evidence="1">
    <location>
        <begin position="115"/>
        <end position="134"/>
    </location>
</feature>
<keyword evidence="1" id="KW-0472">Membrane</keyword>
<sequence>MHVPEHHEACGTSSIQEQESCLHICKIWCLTPKVPSQRTNHLNNFQYIQDLQIDDFQVLEGIRCSVAYMIYQHDVQCKLRDGCSAGNHIFLRWQHSGYTFCAAGLAHKLMIPLNLVFPICKACLLSCVGAVFGIVHRPCTHESWNFDRRDLQKFCSCISSLCPIFTLVFFFEHSTGGFSHLNGYKREGC</sequence>
<organism evidence="2 3">
    <name type="scientific">Sorghum bicolor</name>
    <name type="common">Sorghum</name>
    <name type="synonym">Sorghum vulgare</name>
    <dbReference type="NCBI Taxonomy" id="4558"/>
    <lineage>
        <taxon>Eukaryota</taxon>
        <taxon>Viridiplantae</taxon>
        <taxon>Streptophyta</taxon>
        <taxon>Embryophyta</taxon>
        <taxon>Tracheophyta</taxon>
        <taxon>Spermatophyta</taxon>
        <taxon>Magnoliopsida</taxon>
        <taxon>Liliopsida</taxon>
        <taxon>Poales</taxon>
        <taxon>Poaceae</taxon>
        <taxon>PACMAD clade</taxon>
        <taxon>Panicoideae</taxon>
        <taxon>Andropogonodae</taxon>
        <taxon>Andropogoneae</taxon>
        <taxon>Sorghinae</taxon>
        <taxon>Sorghum</taxon>
    </lineage>
</organism>
<keyword evidence="1" id="KW-1133">Transmembrane helix</keyword>
<gene>
    <name evidence="2" type="ORF">SORBI_3008G065866</name>
</gene>
<dbReference type="EMBL" id="CM000767">
    <property type="protein sequence ID" value="OQU78874.1"/>
    <property type="molecule type" value="Genomic_DNA"/>
</dbReference>
<dbReference type="AlphaFoldDB" id="A0A1Z5R521"/>
<keyword evidence="3" id="KW-1185">Reference proteome</keyword>
<evidence type="ECO:0000313" key="2">
    <source>
        <dbReference type="EMBL" id="OQU78874.1"/>
    </source>
</evidence>
<proteinExistence type="predicted"/>
<accession>A0A1Z5R521</accession>
<reference evidence="3" key="2">
    <citation type="journal article" date="2018" name="Plant J.">
        <title>The Sorghum bicolor reference genome: improved assembly, gene annotations, a transcriptome atlas, and signatures of genome organization.</title>
        <authorList>
            <person name="McCormick R.F."/>
            <person name="Truong S.K."/>
            <person name="Sreedasyam A."/>
            <person name="Jenkins J."/>
            <person name="Shu S."/>
            <person name="Sims D."/>
            <person name="Kennedy M."/>
            <person name="Amirebrahimi M."/>
            <person name="Weers B.D."/>
            <person name="McKinley B."/>
            <person name="Mattison A."/>
            <person name="Morishige D.T."/>
            <person name="Grimwood J."/>
            <person name="Schmutz J."/>
            <person name="Mullet J.E."/>
        </authorList>
    </citation>
    <scope>NUCLEOTIDE SEQUENCE [LARGE SCALE GENOMIC DNA]</scope>
    <source>
        <strain evidence="3">cv. BTx623</strain>
    </source>
</reference>
<evidence type="ECO:0000256" key="1">
    <source>
        <dbReference type="SAM" id="Phobius"/>
    </source>
</evidence>
<name>A0A1Z5R521_SORBI</name>
<dbReference type="ExpressionAtlas" id="A0A1Z5R521">
    <property type="expression patterns" value="differential"/>
</dbReference>
<protein>
    <submittedName>
        <fullName evidence="2">Uncharacterized protein</fullName>
    </submittedName>
</protein>